<accession>A0ABN8NAD7</accession>
<evidence type="ECO:0000313" key="11">
    <source>
        <dbReference type="EMBL" id="CAH3184337.1"/>
    </source>
</evidence>
<name>A0ABN8NAD7_9CNID</name>
<evidence type="ECO:0000256" key="3">
    <source>
        <dbReference type="ARBA" id="ARBA00022448"/>
    </source>
</evidence>
<comment type="similarity">
    <text evidence="2 9">Belongs to the sideroflexin family.</text>
</comment>
<dbReference type="Pfam" id="PF03820">
    <property type="entry name" value="SFXNs"/>
    <property type="match status" value="1"/>
</dbReference>
<dbReference type="Proteomes" id="UP001159427">
    <property type="component" value="Unassembled WGS sequence"/>
</dbReference>
<evidence type="ECO:0000313" key="10">
    <source>
        <dbReference type="EMBL" id="CAH3046785.1"/>
    </source>
</evidence>
<evidence type="ECO:0000313" key="12">
    <source>
        <dbReference type="Proteomes" id="UP001159427"/>
    </source>
</evidence>
<organism evidence="10 12">
    <name type="scientific">Porites evermanni</name>
    <dbReference type="NCBI Taxonomy" id="104178"/>
    <lineage>
        <taxon>Eukaryota</taxon>
        <taxon>Metazoa</taxon>
        <taxon>Cnidaria</taxon>
        <taxon>Anthozoa</taxon>
        <taxon>Hexacorallia</taxon>
        <taxon>Scleractinia</taxon>
        <taxon>Fungiina</taxon>
        <taxon>Poritidae</taxon>
        <taxon>Porites</taxon>
    </lineage>
</organism>
<protein>
    <recommendedName>
        <fullName evidence="9">Sidoreflexin</fullName>
    </recommendedName>
</protein>
<keyword evidence="8 9" id="KW-0472">Membrane</keyword>
<keyword evidence="4 9" id="KW-0812">Transmembrane</keyword>
<proteinExistence type="inferred from homology"/>
<evidence type="ECO:0000256" key="9">
    <source>
        <dbReference type="RuleBase" id="RU362000"/>
    </source>
</evidence>
<evidence type="ECO:0000256" key="5">
    <source>
        <dbReference type="ARBA" id="ARBA00022970"/>
    </source>
</evidence>
<comment type="caution">
    <text evidence="10">The sequence shown here is derived from an EMBL/GenBank/DDBJ whole genome shotgun (WGS) entry which is preliminary data.</text>
</comment>
<keyword evidence="7 9" id="KW-0496">Mitochondrion</keyword>
<dbReference type="PANTHER" id="PTHR11153:SF8">
    <property type="entry name" value="SIDEROFLEXIN-1"/>
    <property type="match status" value="1"/>
</dbReference>
<reference evidence="10 12" key="1">
    <citation type="submission" date="2022-05" db="EMBL/GenBank/DDBJ databases">
        <authorList>
            <consortium name="Genoscope - CEA"/>
            <person name="William W."/>
        </authorList>
    </citation>
    <scope>NUCLEOTIDE SEQUENCE [LARGE SCALE GENOMIC DNA]</scope>
</reference>
<dbReference type="EMBL" id="CALNXI010000781">
    <property type="protein sequence ID" value="CAH3046785.1"/>
    <property type="molecule type" value="Genomic_DNA"/>
</dbReference>
<evidence type="ECO:0000256" key="1">
    <source>
        <dbReference type="ARBA" id="ARBA00004225"/>
    </source>
</evidence>
<dbReference type="InterPro" id="IPR004686">
    <property type="entry name" value="Mtc"/>
</dbReference>
<keyword evidence="6 9" id="KW-1133">Transmembrane helix</keyword>
<keyword evidence="12" id="KW-1185">Reference proteome</keyword>
<feature type="transmembrane region" description="Helical" evidence="9">
    <location>
        <begin position="262"/>
        <end position="289"/>
    </location>
</feature>
<evidence type="ECO:0000256" key="4">
    <source>
        <dbReference type="ARBA" id="ARBA00022692"/>
    </source>
</evidence>
<feature type="transmembrane region" description="Helical" evidence="9">
    <location>
        <begin position="227"/>
        <end position="250"/>
    </location>
</feature>
<dbReference type="PANTHER" id="PTHR11153">
    <property type="entry name" value="SIDEROFLEXIN"/>
    <property type="match status" value="1"/>
</dbReference>
<comment type="caution">
    <text evidence="9">Lacks conserved residue(s) required for the propagation of feature annotation.</text>
</comment>
<evidence type="ECO:0000256" key="7">
    <source>
        <dbReference type="ARBA" id="ARBA00023128"/>
    </source>
</evidence>
<keyword evidence="5" id="KW-0029">Amino-acid transport</keyword>
<evidence type="ECO:0000256" key="8">
    <source>
        <dbReference type="ARBA" id="ARBA00023136"/>
    </source>
</evidence>
<gene>
    <name evidence="11" type="ORF">PEVE_00015373</name>
    <name evidence="10" type="ORF">PEVE_00041307</name>
</gene>
<sequence length="325" mass="36141">MESPRLIDGRINLDAPRYDQSTFLGRAKHFFTITDPRNILRTAKELDEAKDILIKYRHRNEPVGTTDEQVWRAKKMYESAFHPDTGEKMFIIGRMSAQVPMNMSICGCMMTFYKSTSAVLFWQWINQSFNAIVNYTNRSGDSLITNKQLLTGYGFATTGAIAVALGLNHLAKSAPPLIGRYVPFAAVAAANCVNIPCMRQTELVRGIPVTDEEGNRIGDSKAAARKAIASVVFSRIVMASPGMSIPPIIMNYLDSKAFMKRWPILASPIQTCLVGLCLVFATPLCCAIFPQRSSIAVSKLEPELQEKIKKRGGPPMEYVYFNKGL</sequence>
<comment type="subcellular location">
    <subcellularLocation>
        <location evidence="1 9">Mitochondrion membrane</location>
        <topology evidence="1 9">Multi-pass membrane protein</topology>
    </subcellularLocation>
</comment>
<dbReference type="EMBL" id="CALNXI010002187">
    <property type="protein sequence ID" value="CAH3184337.1"/>
    <property type="molecule type" value="Genomic_DNA"/>
</dbReference>
<evidence type="ECO:0000256" key="6">
    <source>
        <dbReference type="ARBA" id="ARBA00022989"/>
    </source>
</evidence>
<keyword evidence="3" id="KW-0813">Transport</keyword>
<dbReference type="NCBIfam" id="TIGR00798">
    <property type="entry name" value="mtc"/>
    <property type="match status" value="1"/>
</dbReference>
<evidence type="ECO:0000256" key="2">
    <source>
        <dbReference type="ARBA" id="ARBA00005974"/>
    </source>
</evidence>